<dbReference type="KEGG" id="bsen:DP114_22425"/>
<evidence type="ECO:0000313" key="4">
    <source>
        <dbReference type="Proteomes" id="UP000503129"/>
    </source>
</evidence>
<dbReference type="RefSeq" id="WP_171977153.1">
    <property type="nucleotide sequence ID" value="NZ_CAWOXK010000001.1"/>
</dbReference>
<feature type="transmembrane region" description="Helical" evidence="2">
    <location>
        <begin position="22"/>
        <end position="42"/>
    </location>
</feature>
<sequence>MSRVSDNSSVREQFFENDKPQIWWLIAVTLPVIVATGVLSIAKMEQVKKLNPPVSSAPITSVNALGRLEPQGEVFKLSAPVGVQGTSRVEQVFVKEGEQVKKNQIIAILDNFSSSQAAMEEAKAKVQEARANLANVKAGSPREIEAQRAVIARLEAQLRGELDAQQAAINRLQAELGGEKTVLQATINRIQAQVQGQRDAFQATVSRIRAEQRNAEVDAQRYQMLYAEGAISQQERDRRQLGAETSTQQLVEAQANQRQTVATLRQQLAEARANQVKTIATLQQQLVEARVNRNKILATLQKQIDEERAKFNRLKDIRPIDLLVAQAQVSNAIAALKKAQAQLNLSYIKAPISGEIIKLHTKAGESINTNGIAEIGRTDQMVVIAEVPEDSISKVRLGQRAVITSDNGAFGGGLQGTVAEIGRQIGKKDVLNTDPAADVDARVVEVKIVLTPQDSKKVTGLTYAKVVVEINL</sequence>
<dbReference type="AlphaFoldDB" id="A0A856MLS6"/>
<dbReference type="PANTHER" id="PTHR30469:SF15">
    <property type="entry name" value="HLYD FAMILY OF SECRETION PROTEINS"/>
    <property type="match status" value="1"/>
</dbReference>
<evidence type="ECO:0000256" key="1">
    <source>
        <dbReference type="SAM" id="Coils"/>
    </source>
</evidence>
<dbReference type="PANTHER" id="PTHR30469">
    <property type="entry name" value="MULTIDRUG RESISTANCE PROTEIN MDTA"/>
    <property type="match status" value="1"/>
</dbReference>
<dbReference type="Gene3D" id="2.40.30.170">
    <property type="match status" value="1"/>
</dbReference>
<dbReference type="SUPFAM" id="SSF111369">
    <property type="entry name" value="HlyD-like secretion proteins"/>
    <property type="match status" value="1"/>
</dbReference>
<dbReference type="GO" id="GO:0015562">
    <property type="term" value="F:efflux transmembrane transporter activity"/>
    <property type="evidence" value="ECO:0007669"/>
    <property type="project" value="TreeGrafter"/>
</dbReference>
<proteinExistence type="predicted"/>
<evidence type="ECO:0000256" key="2">
    <source>
        <dbReference type="SAM" id="Phobius"/>
    </source>
</evidence>
<keyword evidence="2" id="KW-0812">Transmembrane</keyword>
<dbReference type="Proteomes" id="UP000503129">
    <property type="component" value="Chromosome"/>
</dbReference>
<dbReference type="Gene3D" id="1.10.287.470">
    <property type="entry name" value="Helix hairpin bin"/>
    <property type="match status" value="1"/>
</dbReference>
<reference evidence="3 4" key="1">
    <citation type="submission" date="2018-06" db="EMBL/GenBank/DDBJ databases">
        <title>Comparative genomics of Brasilonema spp. strains.</title>
        <authorList>
            <person name="Alvarenga D.O."/>
            <person name="Fiore M.F."/>
            <person name="Varani A.M."/>
        </authorList>
    </citation>
    <scope>NUCLEOTIDE SEQUENCE [LARGE SCALE GENOMIC DNA]</scope>
    <source>
        <strain evidence="3 4">CENA114</strain>
    </source>
</reference>
<evidence type="ECO:0000313" key="3">
    <source>
        <dbReference type="EMBL" id="QDL12375.1"/>
    </source>
</evidence>
<keyword evidence="2" id="KW-0472">Membrane</keyword>
<feature type="coiled-coil region" evidence="1">
    <location>
        <begin position="112"/>
        <end position="175"/>
    </location>
</feature>
<organism evidence="3 4">
    <name type="scientific">Brasilonema sennae CENA114</name>
    <dbReference type="NCBI Taxonomy" id="415709"/>
    <lineage>
        <taxon>Bacteria</taxon>
        <taxon>Bacillati</taxon>
        <taxon>Cyanobacteriota</taxon>
        <taxon>Cyanophyceae</taxon>
        <taxon>Nostocales</taxon>
        <taxon>Scytonemataceae</taxon>
        <taxon>Brasilonema</taxon>
        <taxon>Bromeliae group (in: Brasilonema)</taxon>
    </lineage>
</organism>
<name>A0A856MLS6_9CYAN</name>
<accession>A0A856MLS6</accession>
<gene>
    <name evidence="3" type="ORF">DP114_22425</name>
</gene>
<keyword evidence="1" id="KW-0175">Coiled coil</keyword>
<dbReference type="NCBIfam" id="TIGR02971">
    <property type="entry name" value="heterocyst_DevB"/>
    <property type="match status" value="1"/>
</dbReference>
<dbReference type="GO" id="GO:1990281">
    <property type="term" value="C:efflux pump complex"/>
    <property type="evidence" value="ECO:0007669"/>
    <property type="project" value="TreeGrafter"/>
</dbReference>
<keyword evidence="4" id="KW-1185">Reference proteome</keyword>
<dbReference type="EMBL" id="CP030118">
    <property type="protein sequence ID" value="QDL12375.1"/>
    <property type="molecule type" value="Genomic_DNA"/>
</dbReference>
<dbReference type="InterPro" id="IPR014315">
    <property type="entry name" value="ABC_heterocyst_DevB"/>
</dbReference>
<protein>
    <submittedName>
        <fullName evidence="3">HlyD family secretion protein</fullName>
    </submittedName>
</protein>
<feature type="coiled-coil region" evidence="1">
    <location>
        <begin position="254"/>
        <end position="342"/>
    </location>
</feature>
<dbReference type="Gene3D" id="2.40.50.100">
    <property type="match status" value="2"/>
</dbReference>
<keyword evidence="2" id="KW-1133">Transmembrane helix</keyword>